<dbReference type="GO" id="GO:0016757">
    <property type="term" value="F:glycosyltransferase activity"/>
    <property type="evidence" value="ECO:0007669"/>
    <property type="project" value="InterPro"/>
</dbReference>
<feature type="domain" description="Glycosyl transferase family 1" evidence="1">
    <location>
        <begin position="197"/>
        <end position="354"/>
    </location>
</feature>
<dbReference type="KEGG" id="fax:FUAX_24880"/>
<gene>
    <name evidence="2" type="ORF">FUAX_24880</name>
</gene>
<dbReference type="Gene3D" id="3.40.50.2000">
    <property type="entry name" value="Glycogen Phosphorylase B"/>
    <property type="match status" value="2"/>
</dbReference>
<dbReference type="PANTHER" id="PTHR12526">
    <property type="entry name" value="GLYCOSYLTRANSFERASE"/>
    <property type="match status" value="1"/>
</dbReference>
<keyword evidence="3" id="KW-1185">Reference proteome</keyword>
<evidence type="ECO:0000313" key="2">
    <source>
        <dbReference type="EMBL" id="BDD10056.1"/>
    </source>
</evidence>
<dbReference type="InterPro" id="IPR001296">
    <property type="entry name" value="Glyco_trans_1"/>
</dbReference>
<proteinExistence type="predicted"/>
<protein>
    <recommendedName>
        <fullName evidence="1">Glycosyl transferase family 1 domain-containing protein</fullName>
    </recommendedName>
</protein>
<dbReference type="RefSeq" id="WP_338391634.1">
    <property type="nucleotide sequence ID" value="NZ_AP025314.1"/>
</dbReference>
<evidence type="ECO:0000259" key="1">
    <source>
        <dbReference type="Pfam" id="PF00534"/>
    </source>
</evidence>
<evidence type="ECO:0000313" key="3">
    <source>
        <dbReference type="Proteomes" id="UP001348817"/>
    </source>
</evidence>
<accession>A0AAU9CD56</accession>
<organism evidence="2 3">
    <name type="scientific">Fulvitalea axinellae</name>
    <dbReference type="NCBI Taxonomy" id="1182444"/>
    <lineage>
        <taxon>Bacteria</taxon>
        <taxon>Pseudomonadati</taxon>
        <taxon>Bacteroidota</taxon>
        <taxon>Cytophagia</taxon>
        <taxon>Cytophagales</taxon>
        <taxon>Persicobacteraceae</taxon>
        <taxon>Fulvitalea</taxon>
    </lineage>
</organism>
<dbReference type="EMBL" id="AP025314">
    <property type="protein sequence ID" value="BDD10056.1"/>
    <property type="molecule type" value="Genomic_DNA"/>
</dbReference>
<dbReference type="Pfam" id="PF00534">
    <property type="entry name" value="Glycos_transf_1"/>
    <property type="match status" value="1"/>
</dbReference>
<dbReference type="SUPFAM" id="SSF53756">
    <property type="entry name" value="UDP-Glycosyltransferase/glycogen phosphorylase"/>
    <property type="match status" value="1"/>
</dbReference>
<dbReference type="AlphaFoldDB" id="A0AAU9CD56"/>
<dbReference type="CDD" id="cd03801">
    <property type="entry name" value="GT4_PimA-like"/>
    <property type="match status" value="1"/>
</dbReference>
<reference evidence="2 3" key="1">
    <citation type="submission" date="2021-12" db="EMBL/GenBank/DDBJ databases">
        <title>Genome sequencing of bacteria with rrn-lacking chromosome and rrn-plasmid.</title>
        <authorList>
            <person name="Anda M."/>
            <person name="Iwasaki W."/>
        </authorList>
    </citation>
    <scope>NUCLEOTIDE SEQUENCE [LARGE SCALE GENOMIC DNA]</scope>
    <source>
        <strain evidence="2 3">DSM 100852</strain>
    </source>
</reference>
<sequence>MKVLHINDKIENSGGVEVYIHQLLELSPEYGLDADLLAIKREEGKLQGLTQGGAVVTEIEHDDLAEFVSQYDILHLHSISDPDLIKYLSKLKPLIRSMHEPRMICPGSGKFLRKSEKVCQKPFGLHCFYQAYKEGCCNRHPKRLIPAYQNTAFEVKYAHQVYRKVLVMSEYMREEAIKAGIPKDVLNLNPYFSSTKIESKKKTMNNGTKKLLFVGRLIRHKGVHYAINAVEKLLRQGVDVYLDIIGEGVDKDEFKCLVHDLGVGQFVNFSGWKTQKDVLAAMLQADIVLVPSIYPEAFGIVGLEAMAKGQPVVGFDVGGISQWLTPKVGALVKGISNDDFAEGIISVLNDTTQYDGQSEFRKKYMPVYHIEALKKMYKDCI</sequence>
<name>A0AAU9CD56_9BACT</name>
<dbReference type="Proteomes" id="UP001348817">
    <property type="component" value="Chromosome"/>
</dbReference>